<evidence type="ECO:0000259" key="5">
    <source>
        <dbReference type="Pfam" id="PF03712"/>
    </source>
</evidence>
<dbReference type="Pfam" id="PF03712">
    <property type="entry name" value="Cu2_monoox_C"/>
    <property type="match status" value="1"/>
</dbReference>
<dbReference type="InterPro" id="IPR024548">
    <property type="entry name" value="Cu2_monoox_C"/>
</dbReference>
<keyword evidence="6" id="KW-0503">Monooxygenase</keyword>
<dbReference type="Proteomes" id="UP000596742">
    <property type="component" value="Unassembled WGS sequence"/>
</dbReference>
<comment type="caution">
    <text evidence="6">The sequence shown here is derived from an EMBL/GenBank/DDBJ whole genome shotgun (WGS) entry which is preliminary data.</text>
</comment>
<dbReference type="Gene3D" id="2.60.120.230">
    <property type="match status" value="1"/>
</dbReference>
<evidence type="ECO:0000313" key="7">
    <source>
        <dbReference type="Proteomes" id="UP000596742"/>
    </source>
</evidence>
<proteinExistence type="predicted"/>
<dbReference type="Gene3D" id="2.60.120.310">
    <property type="entry name" value="Copper type II, ascorbate-dependent monooxygenase, N-terminal domain"/>
    <property type="match status" value="1"/>
</dbReference>
<keyword evidence="7" id="KW-1185">Reference proteome</keyword>
<organism evidence="6 7">
    <name type="scientific">Mytilus galloprovincialis</name>
    <name type="common">Mediterranean mussel</name>
    <dbReference type="NCBI Taxonomy" id="29158"/>
    <lineage>
        <taxon>Eukaryota</taxon>
        <taxon>Metazoa</taxon>
        <taxon>Spiralia</taxon>
        <taxon>Lophotrochozoa</taxon>
        <taxon>Mollusca</taxon>
        <taxon>Bivalvia</taxon>
        <taxon>Autobranchia</taxon>
        <taxon>Pteriomorphia</taxon>
        <taxon>Mytilida</taxon>
        <taxon>Mytiloidea</taxon>
        <taxon>Mytilidae</taxon>
        <taxon>Mytilinae</taxon>
        <taxon>Mytilus</taxon>
    </lineage>
</organism>
<evidence type="ECO:0000256" key="1">
    <source>
        <dbReference type="ARBA" id="ARBA00022729"/>
    </source>
</evidence>
<dbReference type="PANTHER" id="PTHR10680">
    <property type="entry name" value="PEPTIDYL-GLYCINE ALPHA-AMIDATING MONOOXYGENASE"/>
    <property type="match status" value="1"/>
</dbReference>
<dbReference type="InterPro" id="IPR036939">
    <property type="entry name" value="Cu2_ascorb_mOase_N_sf"/>
</dbReference>
<evidence type="ECO:0000313" key="6">
    <source>
        <dbReference type="EMBL" id="VDI23488.1"/>
    </source>
</evidence>
<dbReference type="EC" id="1.14.17.3" evidence="6"/>
<dbReference type="GO" id="GO:0004504">
    <property type="term" value="F:peptidylglycine monooxygenase activity"/>
    <property type="evidence" value="ECO:0007669"/>
    <property type="project" value="UniProtKB-EC"/>
</dbReference>
<feature type="domain" description="Copper type II ascorbate-dependent monooxygenase C-terminal" evidence="5">
    <location>
        <begin position="207"/>
        <end position="285"/>
    </location>
</feature>
<feature type="signal peptide" evidence="4">
    <location>
        <begin position="1"/>
        <end position="21"/>
    </location>
</feature>
<reference evidence="6" key="1">
    <citation type="submission" date="2018-11" db="EMBL/GenBank/DDBJ databases">
        <authorList>
            <person name="Alioto T."/>
            <person name="Alioto T."/>
        </authorList>
    </citation>
    <scope>NUCLEOTIDE SEQUENCE</scope>
</reference>
<dbReference type="InterPro" id="IPR008977">
    <property type="entry name" value="PHM/PNGase_F_dom_sf"/>
</dbReference>
<dbReference type="EMBL" id="UYJE01003929">
    <property type="protein sequence ID" value="VDI23488.1"/>
    <property type="molecule type" value="Genomic_DNA"/>
</dbReference>
<dbReference type="AlphaFoldDB" id="A0A8B6DU28"/>
<keyword evidence="6" id="KW-0560">Oxidoreductase</keyword>
<gene>
    <name evidence="6" type="ORF">MGAL_10B079100</name>
</gene>
<protein>
    <submittedName>
        <fullName evidence="6">Peptidylglycine monooxygenase</fullName>
        <ecNumber evidence="6">1.14.17.3</ecNumber>
    </submittedName>
</protein>
<dbReference type="PANTHER" id="PTHR10680:SF38">
    <property type="entry name" value="BLL1368 PROTEIN"/>
    <property type="match status" value="1"/>
</dbReference>
<sequence length="337" mass="38350">MNQPITVYTLIIAALFGMVQSIRELPYISVDSKQSDEEQFQYKVVIPPVQTTEVNRYICYSKSLEEIGESYITKLLTEPDPIVKPHHVDAGLCLEPLHEDASWDCQRGLACKGDAVEFSVTDNFQSVDKPFYVLPKDVSAKVGGNGKKYFLIVQMHIYEPLKEPASPANITLTFKKKPTKYNYQKFLLGNEGFVPASKPNGFFTHVGCEWKRPTAIAFHYYVHTHVHGIFAEGFLIRNNTWTYLGGQKTRERHQVWFDVVNGPVEIRPGDILASRCLFINNEEKDIDLKSEDTCIFQLSVGYDIQYQEYFARPPGCISTSPDFTFCSNEKTAALCDR</sequence>
<keyword evidence="3" id="KW-0325">Glycoprotein</keyword>
<dbReference type="SUPFAM" id="SSF49742">
    <property type="entry name" value="PHM/PNGase F"/>
    <property type="match status" value="2"/>
</dbReference>
<keyword evidence="1 4" id="KW-0732">Signal</keyword>
<dbReference type="OrthoDB" id="10044505at2759"/>
<evidence type="ECO:0000256" key="4">
    <source>
        <dbReference type="SAM" id="SignalP"/>
    </source>
</evidence>
<dbReference type="InterPro" id="IPR014784">
    <property type="entry name" value="Cu2_ascorb_mOase-like_C"/>
</dbReference>
<keyword evidence="2" id="KW-1015">Disulfide bond</keyword>
<dbReference type="GO" id="GO:0005507">
    <property type="term" value="F:copper ion binding"/>
    <property type="evidence" value="ECO:0007669"/>
    <property type="project" value="InterPro"/>
</dbReference>
<accession>A0A8B6DU28</accession>
<evidence type="ECO:0000256" key="2">
    <source>
        <dbReference type="ARBA" id="ARBA00023157"/>
    </source>
</evidence>
<name>A0A8B6DU28_MYTGA</name>
<evidence type="ECO:0000256" key="3">
    <source>
        <dbReference type="ARBA" id="ARBA00023180"/>
    </source>
</evidence>
<feature type="chain" id="PRO_5032614507" evidence="4">
    <location>
        <begin position="22"/>
        <end position="337"/>
    </location>
</feature>